<dbReference type="EMBL" id="AAUW01000016">
    <property type="protein sequence ID" value="EAV42140.1"/>
    <property type="molecule type" value="Genomic_DNA"/>
</dbReference>
<name>A0NYE4_ROSAI</name>
<evidence type="ECO:0000313" key="3">
    <source>
        <dbReference type="Proteomes" id="UP000004848"/>
    </source>
</evidence>
<dbReference type="Proteomes" id="UP000004848">
    <property type="component" value="Unassembled WGS sequence"/>
</dbReference>
<proteinExistence type="predicted"/>
<accession>A0NYE4</accession>
<comment type="caution">
    <text evidence="2">The sequence shown here is derived from an EMBL/GenBank/DDBJ whole genome shotgun (WGS) entry which is preliminary data.</text>
</comment>
<gene>
    <name evidence="2" type="ORF">SIAM614_20665</name>
</gene>
<dbReference type="AlphaFoldDB" id="A0NYE4"/>
<protein>
    <submittedName>
        <fullName evidence="2">Uncharacterized protein</fullName>
    </submittedName>
</protein>
<reference evidence="2 3" key="1">
    <citation type="submission" date="2006-05" db="EMBL/GenBank/DDBJ databases">
        <authorList>
            <person name="King G."/>
            <person name="Ferriera S."/>
            <person name="Johnson J."/>
            <person name="Kravitz S."/>
            <person name="Beeson K."/>
            <person name="Sutton G."/>
            <person name="Rogers Y.-H."/>
            <person name="Friedman R."/>
            <person name="Frazier M."/>
            <person name="Venter J.C."/>
        </authorList>
    </citation>
    <scope>NUCLEOTIDE SEQUENCE [LARGE SCALE GENOMIC DNA]</scope>
    <source>
        <strain evidence="3">ATCC 25650 / DSM 13394 / JCM 20685 / NBRC 16684 / NCIMB 2208 / IAM 12614 / B1</strain>
    </source>
</reference>
<feature type="region of interest" description="Disordered" evidence="1">
    <location>
        <begin position="1"/>
        <end position="48"/>
    </location>
</feature>
<evidence type="ECO:0000313" key="2">
    <source>
        <dbReference type="EMBL" id="EAV42140.1"/>
    </source>
</evidence>
<evidence type="ECO:0000256" key="1">
    <source>
        <dbReference type="SAM" id="MobiDB-lite"/>
    </source>
</evidence>
<organism evidence="2 3">
    <name type="scientific">Roseibium aggregatum (strain ATCC 25650 / DSM 13394 / JCM 20685 / NBRC 16684 / NCIMB 2208 / IAM 12614 / B1)</name>
    <name type="common">Stappia aggregata</name>
    <dbReference type="NCBI Taxonomy" id="384765"/>
    <lineage>
        <taxon>Bacteria</taxon>
        <taxon>Pseudomonadati</taxon>
        <taxon>Pseudomonadota</taxon>
        <taxon>Alphaproteobacteria</taxon>
        <taxon>Hyphomicrobiales</taxon>
        <taxon>Stappiaceae</taxon>
        <taxon>Roseibium</taxon>
    </lineage>
</organism>
<feature type="compositionally biased region" description="Basic and acidic residues" evidence="1">
    <location>
        <begin position="1"/>
        <end position="13"/>
    </location>
</feature>
<dbReference type="eggNOG" id="ENOG502ZM0C">
    <property type="taxonomic scope" value="Bacteria"/>
</dbReference>
<sequence>MVDRKKPGIDQDLAKLGAGRKPSADSSMGSRPGQMHSETLTAGPAGYAPFSKRPAMNTIYAGHPGARRPVMDTIYAGHPGARRPVMDTIYAGHPGARRSAMHTIYAGHPGSRLPVMETIYAGHPGSRAPSANTVFAPGYRGSQILTRQVTNPFTRQPETVSYNIVTGLYLDKSLNRWLPAPPWISAQFRR</sequence>